<dbReference type="CDD" id="cd03046">
    <property type="entry name" value="GST_N_GTT1_like"/>
    <property type="match status" value="1"/>
</dbReference>
<dbReference type="PROSITE" id="PS50404">
    <property type="entry name" value="GST_NTER"/>
    <property type="match status" value="1"/>
</dbReference>
<evidence type="ECO:0000256" key="2">
    <source>
        <dbReference type="ARBA" id="ARBA00022679"/>
    </source>
</evidence>
<name>A0A1R7QFQ1_ACIJO</name>
<dbReference type="CDD" id="cd03189">
    <property type="entry name" value="GST_C_GTT1_like"/>
    <property type="match status" value="1"/>
</dbReference>
<dbReference type="SFLD" id="SFLDS00019">
    <property type="entry name" value="Glutathione_Transferase_(cytos"/>
    <property type="match status" value="1"/>
</dbReference>
<dbReference type="EC" id="2.5.1.18" evidence="1"/>
<dbReference type="InterPro" id="IPR036249">
    <property type="entry name" value="Thioredoxin-like_sf"/>
</dbReference>
<evidence type="ECO:0000256" key="1">
    <source>
        <dbReference type="ARBA" id="ARBA00012452"/>
    </source>
</evidence>
<dbReference type="RefSeq" id="WP_087013903.1">
    <property type="nucleotide sequence ID" value="NZ_FUUY01000009.1"/>
</dbReference>
<protein>
    <recommendedName>
        <fullName evidence="1">glutathione transferase</fullName>
        <ecNumber evidence="1">2.5.1.18</ecNumber>
    </recommendedName>
</protein>
<dbReference type="PROSITE" id="PS50405">
    <property type="entry name" value="GST_CTER"/>
    <property type="match status" value="1"/>
</dbReference>
<dbReference type="EMBL" id="FUUY01000009">
    <property type="protein sequence ID" value="SJX23027.1"/>
    <property type="molecule type" value="Genomic_DNA"/>
</dbReference>
<reference evidence="4 5" key="1">
    <citation type="submission" date="2017-02" db="EMBL/GenBank/DDBJ databases">
        <authorList>
            <person name="Peterson S.W."/>
        </authorList>
    </citation>
    <scope>NUCLEOTIDE SEQUENCE [LARGE SCALE GENOMIC DNA]</scope>
    <source>
        <strain evidence="4">C6</strain>
    </source>
</reference>
<dbReference type="SUPFAM" id="SSF52833">
    <property type="entry name" value="Thioredoxin-like"/>
    <property type="match status" value="1"/>
</dbReference>
<accession>A0A1R7QFQ1</accession>
<evidence type="ECO:0000313" key="5">
    <source>
        <dbReference type="Proteomes" id="UP000196240"/>
    </source>
</evidence>
<dbReference type="GO" id="GO:0004601">
    <property type="term" value="F:peroxidase activity"/>
    <property type="evidence" value="ECO:0007669"/>
    <property type="project" value="UniProtKB-ARBA"/>
</dbReference>
<dbReference type="Gene3D" id="3.40.30.10">
    <property type="entry name" value="Glutaredoxin"/>
    <property type="match status" value="1"/>
</dbReference>
<proteinExistence type="predicted"/>
<dbReference type="Pfam" id="PF02798">
    <property type="entry name" value="GST_N"/>
    <property type="match status" value="1"/>
</dbReference>
<dbReference type="SFLD" id="SFLDG01150">
    <property type="entry name" value="Main.1:_Beta-like"/>
    <property type="match status" value="1"/>
</dbReference>
<dbReference type="SFLD" id="SFLDG00358">
    <property type="entry name" value="Main_(cytGST)"/>
    <property type="match status" value="1"/>
</dbReference>
<dbReference type="InterPro" id="IPR010987">
    <property type="entry name" value="Glutathione-S-Trfase_C-like"/>
</dbReference>
<dbReference type="PANTHER" id="PTHR44051:SF9">
    <property type="entry name" value="GLUTATHIONE S-TRANSFERASE 1"/>
    <property type="match status" value="1"/>
</dbReference>
<dbReference type="PANTHER" id="PTHR44051">
    <property type="entry name" value="GLUTATHIONE S-TRANSFERASE-RELATED"/>
    <property type="match status" value="1"/>
</dbReference>
<comment type="catalytic activity">
    <reaction evidence="3">
        <text>RX + glutathione = an S-substituted glutathione + a halide anion + H(+)</text>
        <dbReference type="Rhea" id="RHEA:16437"/>
        <dbReference type="ChEBI" id="CHEBI:15378"/>
        <dbReference type="ChEBI" id="CHEBI:16042"/>
        <dbReference type="ChEBI" id="CHEBI:17792"/>
        <dbReference type="ChEBI" id="CHEBI:57925"/>
        <dbReference type="ChEBI" id="CHEBI:90779"/>
        <dbReference type="EC" id="2.5.1.18"/>
    </reaction>
</comment>
<gene>
    <name evidence="4" type="ORF">ACNJC6_02683</name>
</gene>
<dbReference type="Gene3D" id="1.20.1050.10">
    <property type="match status" value="1"/>
</dbReference>
<dbReference type="InterPro" id="IPR036282">
    <property type="entry name" value="Glutathione-S-Trfase_C_sf"/>
</dbReference>
<dbReference type="FunFam" id="3.40.30.10:FF:000156">
    <property type="entry name" value="Glutathione S-transferase 1"/>
    <property type="match status" value="1"/>
</dbReference>
<dbReference type="GO" id="GO:0004364">
    <property type="term" value="F:glutathione transferase activity"/>
    <property type="evidence" value="ECO:0007669"/>
    <property type="project" value="UniProtKB-EC"/>
</dbReference>
<organism evidence="4 5">
    <name type="scientific">Acinetobacter johnsonii</name>
    <dbReference type="NCBI Taxonomy" id="40214"/>
    <lineage>
        <taxon>Bacteria</taxon>
        <taxon>Pseudomonadati</taxon>
        <taxon>Pseudomonadota</taxon>
        <taxon>Gammaproteobacteria</taxon>
        <taxon>Moraxellales</taxon>
        <taxon>Moraxellaceae</taxon>
        <taxon>Acinetobacter</taxon>
    </lineage>
</organism>
<sequence length="213" mass="24569">MITLHHLEHSRSLRILWALEELGLEYEVKFYKRLPTYAAPPELKNIHPLGKAPVLTDGDLVIAESAVILEYLQATYDTEHKFKPQNPKDLMQYNYWMHYAEGSLMPYLVMTLVMSNVPKHVPFLIKPLANKICDGVKGGFINPRLKEHSAYLENYLSQHDYFAGDFSFADIQMSFPVVAMQERVKAHNPQMVAYAQRIQQRPAFKKAKELSGF</sequence>
<dbReference type="InterPro" id="IPR004045">
    <property type="entry name" value="Glutathione_S-Trfase_N"/>
</dbReference>
<dbReference type="Proteomes" id="UP000196240">
    <property type="component" value="Unassembled WGS sequence"/>
</dbReference>
<evidence type="ECO:0000256" key="3">
    <source>
        <dbReference type="ARBA" id="ARBA00047960"/>
    </source>
</evidence>
<dbReference type="InterPro" id="IPR040079">
    <property type="entry name" value="Glutathione_S-Trfase"/>
</dbReference>
<dbReference type="AlphaFoldDB" id="A0A1R7QFQ1"/>
<evidence type="ECO:0000313" key="4">
    <source>
        <dbReference type="EMBL" id="SJX23027.1"/>
    </source>
</evidence>
<dbReference type="SUPFAM" id="SSF47616">
    <property type="entry name" value="GST C-terminal domain-like"/>
    <property type="match status" value="1"/>
</dbReference>
<dbReference type="GO" id="GO:0005737">
    <property type="term" value="C:cytoplasm"/>
    <property type="evidence" value="ECO:0007669"/>
    <property type="project" value="UniProtKB-ARBA"/>
</dbReference>
<keyword evidence="2" id="KW-0808">Transferase</keyword>